<dbReference type="InterPro" id="IPR041649">
    <property type="entry name" value="NepR"/>
</dbReference>
<evidence type="ECO:0000313" key="3">
    <source>
        <dbReference type="EMBL" id="MFC3124980.1"/>
    </source>
</evidence>
<name>A0ABV7FXS7_9PROT</name>
<dbReference type="Proteomes" id="UP001595593">
    <property type="component" value="Unassembled WGS sequence"/>
</dbReference>
<gene>
    <name evidence="3" type="ORF">ACFOD4_07905</name>
</gene>
<evidence type="ECO:0000259" key="2">
    <source>
        <dbReference type="Pfam" id="PF18557"/>
    </source>
</evidence>
<dbReference type="Pfam" id="PF18557">
    <property type="entry name" value="NepR"/>
    <property type="match status" value="1"/>
</dbReference>
<organism evidence="3 4">
    <name type="scientific">Teichococcus globiformis</name>
    <dbReference type="NCBI Taxonomy" id="2307229"/>
    <lineage>
        <taxon>Bacteria</taxon>
        <taxon>Pseudomonadati</taxon>
        <taxon>Pseudomonadota</taxon>
        <taxon>Alphaproteobacteria</taxon>
        <taxon>Acetobacterales</taxon>
        <taxon>Roseomonadaceae</taxon>
        <taxon>Roseomonas</taxon>
    </lineage>
</organism>
<feature type="region of interest" description="Disordered" evidence="1">
    <location>
        <begin position="1"/>
        <end position="21"/>
    </location>
</feature>
<protein>
    <submittedName>
        <fullName evidence="3">NepR family anti-sigma factor</fullName>
    </submittedName>
</protein>
<feature type="domain" description="Anti-sigma factor NepR" evidence="2">
    <location>
        <begin position="29"/>
        <end position="55"/>
    </location>
</feature>
<proteinExistence type="predicted"/>
<dbReference type="EMBL" id="JBHRTN010000008">
    <property type="protein sequence ID" value="MFC3124980.1"/>
    <property type="molecule type" value="Genomic_DNA"/>
</dbReference>
<dbReference type="RefSeq" id="WP_379595402.1">
    <property type="nucleotide sequence ID" value="NZ_JBHRTN010000008.1"/>
</dbReference>
<evidence type="ECO:0000313" key="4">
    <source>
        <dbReference type="Proteomes" id="UP001595593"/>
    </source>
</evidence>
<evidence type="ECO:0000256" key="1">
    <source>
        <dbReference type="SAM" id="MobiDB-lite"/>
    </source>
</evidence>
<sequence>MAEQAMQASHPGSGRARKRTPDAAFDEWLQRGLHAMYDDVAQEPIPDELLRLIDQDRNRDQDP</sequence>
<keyword evidence="4" id="KW-1185">Reference proteome</keyword>
<accession>A0ABV7FXS7</accession>
<comment type="caution">
    <text evidence="3">The sequence shown here is derived from an EMBL/GenBank/DDBJ whole genome shotgun (WGS) entry which is preliminary data.</text>
</comment>
<reference evidence="4" key="1">
    <citation type="journal article" date="2019" name="Int. J. Syst. Evol. Microbiol.">
        <title>The Global Catalogue of Microorganisms (GCM) 10K type strain sequencing project: providing services to taxonomists for standard genome sequencing and annotation.</title>
        <authorList>
            <consortium name="The Broad Institute Genomics Platform"/>
            <consortium name="The Broad Institute Genome Sequencing Center for Infectious Disease"/>
            <person name="Wu L."/>
            <person name="Ma J."/>
        </authorList>
    </citation>
    <scope>NUCLEOTIDE SEQUENCE [LARGE SCALE GENOMIC DNA]</scope>
    <source>
        <strain evidence="4">KCTC 52094</strain>
    </source>
</reference>